<proteinExistence type="predicted"/>
<accession>A0ACC1P3K3</accession>
<organism evidence="1 2">
    <name type="scientific">Xylaria curta</name>
    <dbReference type="NCBI Taxonomy" id="42375"/>
    <lineage>
        <taxon>Eukaryota</taxon>
        <taxon>Fungi</taxon>
        <taxon>Dikarya</taxon>
        <taxon>Ascomycota</taxon>
        <taxon>Pezizomycotina</taxon>
        <taxon>Sordariomycetes</taxon>
        <taxon>Xylariomycetidae</taxon>
        <taxon>Xylariales</taxon>
        <taxon>Xylariaceae</taxon>
        <taxon>Xylaria</taxon>
    </lineage>
</organism>
<reference evidence="1" key="1">
    <citation type="submission" date="2022-10" db="EMBL/GenBank/DDBJ databases">
        <title>Genome Sequence of Xylaria curta.</title>
        <authorList>
            <person name="Buettner E."/>
        </authorList>
    </citation>
    <scope>NUCLEOTIDE SEQUENCE</scope>
    <source>
        <strain evidence="1">Babe10</strain>
    </source>
</reference>
<sequence length="571" mass="64765">MSDYRSASSTPRRPSMACSSLIPAKMYYGEDASVRQSPPQPFRLQAATRSLLLPIIRHDPLCASLVDKKLTSNRPLQDQWQRKKQTKAQAAEARRNKLDPDSALNRSAKEVMEEQARKKRKHNQMQGGDDEDWSEIEGIEAEKPRQGMKKKTTKETKKKQKQDAEEAELDEKERRKEEKKAARKERKAERQRLRDEEAEFNRRTVKGVNKIKLGKREDRSNTLPNGDISQSNPTEELVESMGEHATEANEQSTGEDTNADDISKDAHDSESVTSPTDTPQSPVFDTNGTPADPAGQAPSVTTSVSSADPGSEKPKQIKIPADSAALRARLAARIQALRDARKADRDGKPIRTREELLESRRQKQAERKAHKKELRRQAKLEEERKREEALASARESPGGILSPNIDLEEQHNFAFGRVGFGDGSQLSHDLTHVLNRTPKKGPSDPKTALLKFENQKKRLEAMDDEKRKDIEEKEAWLTARRRAEGEKIKDDEKMLKKAVKRKESTKKKSTKEWAARKEGVAKSIKDRQKKREENIRQRRDEKLLGKAGKKKGAKKSKPRAGFEGSFMGKKR</sequence>
<dbReference type="Proteomes" id="UP001143856">
    <property type="component" value="Unassembled WGS sequence"/>
</dbReference>
<protein>
    <submittedName>
        <fullName evidence="1">Uncharacterized protein</fullName>
    </submittedName>
</protein>
<dbReference type="EMBL" id="JAPDGR010000982">
    <property type="protein sequence ID" value="KAJ2986199.1"/>
    <property type="molecule type" value="Genomic_DNA"/>
</dbReference>
<evidence type="ECO:0000313" key="2">
    <source>
        <dbReference type="Proteomes" id="UP001143856"/>
    </source>
</evidence>
<comment type="caution">
    <text evidence="1">The sequence shown here is derived from an EMBL/GenBank/DDBJ whole genome shotgun (WGS) entry which is preliminary data.</text>
</comment>
<keyword evidence="2" id="KW-1185">Reference proteome</keyword>
<name>A0ACC1P3K3_9PEZI</name>
<evidence type="ECO:0000313" key="1">
    <source>
        <dbReference type="EMBL" id="KAJ2986199.1"/>
    </source>
</evidence>
<gene>
    <name evidence="1" type="ORF">NUW58_g5142</name>
</gene>